<reference evidence="2 3" key="1">
    <citation type="submission" date="2015-07" db="EMBL/GenBank/DDBJ databases">
        <title>A draft genome sequence of Mycobacterium wolinskyi.</title>
        <authorList>
            <person name="de Man T.J."/>
            <person name="Perry K.A."/>
            <person name="Coulliette A.D."/>
            <person name="Jensen B."/>
            <person name="Toney N.C."/>
            <person name="Limbago B.M."/>
            <person name="Noble-Wang J."/>
        </authorList>
    </citation>
    <scope>NUCLEOTIDE SEQUENCE [LARGE SCALE GENOMIC DNA]</scope>
    <source>
        <strain evidence="2 3">CDC_01</strain>
    </source>
</reference>
<dbReference type="Proteomes" id="UP000070612">
    <property type="component" value="Unassembled WGS sequence"/>
</dbReference>
<proteinExistence type="predicted"/>
<keyword evidence="1" id="KW-0812">Transmembrane</keyword>
<keyword evidence="1" id="KW-1133">Transmembrane helix</keyword>
<gene>
    <name evidence="2" type="ORF">AFM11_02170</name>
</gene>
<accession>A0A132PUS4</accession>
<name>A0A132PUS4_9MYCO</name>
<evidence type="ECO:0000313" key="3">
    <source>
        <dbReference type="Proteomes" id="UP000070612"/>
    </source>
</evidence>
<feature type="transmembrane region" description="Helical" evidence="1">
    <location>
        <begin position="201"/>
        <end position="228"/>
    </location>
</feature>
<dbReference type="EMBL" id="LGTW01000001">
    <property type="protein sequence ID" value="KWX26070.1"/>
    <property type="molecule type" value="Genomic_DNA"/>
</dbReference>
<feature type="transmembrane region" description="Helical" evidence="1">
    <location>
        <begin position="441"/>
        <end position="463"/>
    </location>
</feature>
<keyword evidence="3" id="KW-1185">Reference proteome</keyword>
<feature type="transmembrane region" description="Helical" evidence="1">
    <location>
        <begin position="469"/>
        <end position="492"/>
    </location>
</feature>
<feature type="transmembrane region" description="Helical" evidence="1">
    <location>
        <begin position="413"/>
        <end position="434"/>
    </location>
</feature>
<comment type="caution">
    <text evidence="2">The sequence shown here is derived from an EMBL/GenBank/DDBJ whole genome shotgun (WGS) entry which is preliminary data.</text>
</comment>
<evidence type="ECO:0000313" key="2">
    <source>
        <dbReference type="EMBL" id="KWX26070.1"/>
    </source>
</evidence>
<dbReference type="AlphaFoldDB" id="A0A132PUS4"/>
<feature type="transmembrane region" description="Helical" evidence="1">
    <location>
        <begin position="289"/>
        <end position="306"/>
    </location>
</feature>
<feature type="transmembrane region" description="Helical" evidence="1">
    <location>
        <begin position="352"/>
        <end position="378"/>
    </location>
</feature>
<keyword evidence="1" id="KW-0472">Membrane</keyword>
<dbReference type="STRING" id="59750.AWC31_34950"/>
<evidence type="ECO:0000256" key="1">
    <source>
        <dbReference type="SAM" id="Phobius"/>
    </source>
</evidence>
<feature type="transmembrane region" description="Helical" evidence="1">
    <location>
        <begin position="258"/>
        <end position="277"/>
    </location>
</feature>
<dbReference type="RefSeq" id="WP_067843107.1">
    <property type="nucleotide sequence ID" value="NZ_LGTW01000001.1"/>
</dbReference>
<feature type="transmembrane region" description="Helical" evidence="1">
    <location>
        <begin position="312"/>
        <end position="331"/>
    </location>
</feature>
<protein>
    <submittedName>
        <fullName evidence="2">Uncharacterized protein</fullName>
    </submittedName>
</protein>
<organism evidence="2 3">
    <name type="scientific">Mycolicibacterium wolinskyi</name>
    <dbReference type="NCBI Taxonomy" id="59750"/>
    <lineage>
        <taxon>Bacteria</taxon>
        <taxon>Bacillati</taxon>
        <taxon>Actinomycetota</taxon>
        <taxon>Actinomycetes</taxon>
        <taxon>Mycobacteriales</taxon>
        <taxon>Mycobacteriaceae</taxon>
        <taxon>Mycolicibacterium</taxon>
    </lineage>
</organism>
<sequence>MPDWTYQPLRPVAAAVLGEQRTRRWALRFLATLVAAGGHRWIPRVFDHPAVPEEWTGRFGAVVPPSVARDAIRVLPVQGASIVEISPVTAADVRTVRDAAAGRRCHVVAHAESSDVADLVAPHVDEVIVGTPPHRRYLTDPDIDTAAATLADPDAVVLARPSVLLDSGPGWFNRVIEASTPTEEPPGLRGIGPNPVRWPSWVWGMLAGIGLIVAGVGAGAIAAGPVLLGYDRDYLGLGVDDLRRINANLVHFIRHDRISMAGNMIGLGALYVGLSWGGLRRGRVWARNVMLISGLVAFLTLFYFVGTGFVDPLHTVVVVVLFPMLLAAVWNKPYPPRWRALPDGPESERRRALWAQLIVIGVGSGLAVAGLVISLVGLSDVFVPTDLQYMHTHGDALRSADPQLVPFIAHDRAGFGGALIGSGLAVTLIAMWGFRRGERWVWWTLLAGFVAGTAPALAVHYAIGYTNFIHLLPVYVLVVATAVALVLSWPYLTARQRGPNWRSPASPRPGTM</sequence>